<gene>
    <name evidence="1" type="ORF">BD311DRAFT_743234</name>
</gene>
<organism evidence="1">
    <name type="scientific">Dichomitus squalens</name>
    <dbReference type="NCBI Taxonomy" id="114155"/>
    <lineage>
        <taxon>Eukaryota</taxon>
        <taxon>Fungi</taxon>
        <taxon>Dikarya</taxon>
        <taxon>Basidiomycota</taxon>
        <taxon>Agaricomycotina</taxon>
        <taxon>Agaricomycetes</taxon>
        <taxon>Polyporales</taxon>
        <taxon>Polyporaceae</taxon>
        <taxon>Dichomitus</taxon>
    </lineage>
</organism>
<reference evidence="1" key="1">
    <citation type="submission" date="2019-01" db="EMBL/GenBank/DDBJ databases">
        <title>Draft genome sequences of three monokaryotic isolates of the white-rot basidiomycete fungus Dichomitus squalens.</title>
        <authorList>
            <consortium name="DOE Joint Genome Institute"/>
            <person name="Lopez S.C."/>
            <person name="Andreopoulos B."/>
            <person name="Pangilinan J."/>
            <person name="Lipzen A."/>
            <person name="Riley R."/>
            <person name="Ahrendt S."/>
            <person name="Ng V."/>
            <person name="Barry K."/>
            <person name="Daum C."/>
            <person name="Grigoriev I.V."/>
            <person name="Hilden K.S."/>
            <person name="Makela M.R."/>
            <person name="de Vries R.P."/>
        </authorList>
    </citation>
    <scope>NUCLEOTIDE SEQUENCE [LARGE SCALE GENOMIC DNA]</scope>
    <source>
        <strain evidence="1">OM18370.1</strain>
    </source>
</reference>
<accession>A0A4Q9M584</accession>
<evidence type="ECO:0000313" key="1">
    <source>
        <dbReference type="EMBL" id="TBU22025.1"/>
    </source>
</evidence>
<dbReference type="EMBL" id="ML143561">
    <property type="protein sequence ID" value="TBU22025.1"/>
    <property type="molecule type" value="Genomic_DNA"/>
</dbReference>
<proteinExistence type="predicted"/>
<dbReference type="AlphaFoldDB" id="A0A4Q9M584"/>
<protein>
    <submittedName>
        <fullName evidence="1">Uncharacterized protein</fullName>
    </submittedName>
</protein>
<dbReference type="Proteomes" id="UP000292957">
    <property type="component" value="Unassembled WGS sequence"/>
</dbReference>
<sequence>MPDLSGNTDMLSIPPFQPHFPRSIQILVSTQEPPQCNSPHPNLLNLPPPLFVSMADIFLRADSYIEQTMHNVKQVVLSVEGEASVLTFILPLVDPALLSTAVCDGWLRVIQSARMTATDIMEDQRAILLHLILAFRGFSQHPEYKDEYWIFELFDNVDILPLE</sequence>
<name>A0A4Q9M584_9APHY</name>